<dbReference type="EMBL" id="FO704551">
    <property type="protein sequence ID" value="CDG22378.1"/>
    <property type="molecule type" value="Genomic_DNA"/>
</dbReference>
<dbReference type="KEGG" id="xpo:XPG1_2726"/>
<dbReference type="STRING" id="1354304.XPG1_2726"/>
<reference evidence="1 2" key="1">
    <citation type="submission" date="2013-07" db="EMBL/GenBank/DDBJ databases">
        <authorList>
            <person name="Genoscope - CEA"/>
        </authorList>
    </citation>
    <scope>NUCLEOTIDE SEQUENCE [LARGE SCALE GENOMIC DNA]</scope>
    <source>
        <strain evidence="1 2">G6</strain>
    </source>
</reference>
<sequence length="49" mass="5968">MTLLKFKRLTIHANIEAFYKGKFKEAERTNNIFSLWLQRINGRHYDTRP</sequence>
<dbReference type="AlphaFoldDB" id="A0A068R596"/>
<accession>A0A068R596</accession>
<evidence type="ECO:0000313" key="1">
    <source>
        <dbReference type="EMBL" id="CDG22378.1"/>
    </source>
</evidence>
<gene>
    <name evidence="1" type="ORF">XPG1_2726</name>
</gene>
<evidence type="ECO:0000313" key="2">
    <source>
        <dbReference type="Proteomes" id="UP000032735"/>
    </source>
</evidence>
<keyword evidence="2" id="KW-1185">Reference proteome</keyword>
<proteinExistence type="predicted"/>
<dbReference type="HOGENOM" id="CLU_3142399_0_0_6"/>
<protein>
    <submittedName>
        <fullName evidence="1">Uncharacterized protein</fullName>
    </submittedName>
</protein>
<name>A0A068R596_9GAMM</name>
<organism evidence="1 2">
    <name type="scientific">Xenorhabdus poinarii G6</name>
    <dbReference type="NCBI Taxonomy" id="1354304"/>
    <lineage>
        <taxon>Bacteria</taxon>
        <taxon>Pseudomonadati</taxon>
        <taxon>Pseudomonadota</taxon>
        <taxon>Gammaproteobacteria</taxon>
        <taxon>Enterobacterales</taxon>
        <taxon>Morganellaceae</taxon>
        <taxon>Xenorhabdus</taxon>
    </lineage>
</organism>
<dbReference type="Proteomes" id="UP000032735">
    <property type="component" value="Chromosome"/>
</dbReference>